<reference evidence="1 2" key="1">
    <citation type="journal article" date="2015" name="Genome Announc.">
        <title>Draft Genome Sequences of Leptospira santarosai Strains U160, U164, and U233, Isolated from Asymptomatic Cattle.</title>
        <authorList>
            <person name="Kremer F.S."/>
            <person name="Eslabao M.R."/>
            <person name="Provisor M."/>
            <person name="Woloski R.D."/>
            <person name="Ramires O.V."/>
            <person name="Moreno L.Z."/>
            <person name="Moreno A.M."/>
            <person name="Hamond C."/>
            <person name="Lilenbaum W."/>
            <person name="Dellagostin O.A."/>
        </authorList>
    </citation>
    <scope>NUCLEOTIDE SEQUENCE [LARGE SCALE GENOMIC DNA]</scope>
    <source>
        <strain evidence="1 2">U160</strain>
    </source>
</reference>
<name>A0A2P1QQR5_9LEPT</name>
<dbReference type="AlphaFoldDB" id="A0A2P1QQR5"/>
<proteinExistence type="predicted"/>
<evidence type="ECO:0000313" key="2">
    <source>
        <dbReference type="Proteomes" id="UP000033961"/>
    </source>
</evidence>
<dbReference type="RefSeq" id="WP_046690992.1">
    <property type="nucleotide sequence ID" value="NZ_CP028370.1"/>
</dbReference>
<protein>
    <submittedName>
        <fullName evidence="1">Uncharacterized protein</fullName>
    </submittedName>
</protein>
<accession>A0A2P1QQR5</accession>
<organism evidence="1 2">
    <name type="scientific">Leptospira santarosai</name>
    <dbReference type="NCBI Taxonomy" id="28183"/>
    <lineage>
        <taxon>Bacteria</taxon>
        <taxon>Pseudomonadati</taxon>
        <taxon>Spirochaetota</taxon>
        <taxon>Spirochaetia</taxon>
        <taxon>Leptospirales</taxon>
        <taxon>Leptospiraceae</taxon>
        <taxon>Leptospira</taxon>
    </lineage>
</organism>
<gene>
    <name evidence="1" type="ORF">XB16_0917</name>
</gene>
<sequence length="73" mass="8546">MNLNSRIGRIAIEVKIAFEAFRLTNGYEPNEREKVGILNERGFINSIRIVQNWERLDRKLKTLADEIRKGECV</sequence>
<dbReference type="EMBL" id="CP027843">
    <property type="protein sequence ID" value="AVQ11252.1"/>
    <property type="molecule type" value="Genomic_DNA"/>
</dbReference>
<dbReference type="Proteomes" id="UP000033961">
    <property type="component" value="Chromosome I"/>
</dbReference>
<evidence type="ECO:0000313" key="1">
    <source>
        <dbReference type="EMBL" id="AVQ11252.1"/>
    </source>
</evidence>